<feature type="transmembrane region" description="Helical" evidence="2">
    <location>
        <begin position="209"/>
        <end position="231"/>
    </location>
</feature>
<accession>A0A6J7KI23</accession>
<dbReference type="InterPro" id="IPR012533">
    <property type="entry name" value="YcnI-copper_dom"/>
</dbReference>
<dbReference type="InterPro" id="IPR038507">
    <property type="entry name" value="YcnI-like_sf"/>
</dbReference>
<feature type="region of interest" description="Disordered" evidence="1">
    <location>
        <begin position="171"/>
        <end position="202"/>
    </location>
</feature>
<organism evidence="4">
    <name type="scientific">freshwater metagenome</name>
    <dbReference type="NCBI Taxonomy" id="449393"/>
    <lineage>
        <taxon>unclassified sequences</taxon>
        <taxon>metagenomes</taxon>
        <taxon>ecological metagenomes</taxon>
    </lineage>
</organism>
<feature type="compositionally biased region" description="Low complexity" evidence="1">
    <location>
        <begin position="180"/>
        <end position="197"/>
    </location>
</feature>
<proteinExistence type="predicted"/>
<protein>
    <submittedName>
        <fullName evidence="4">Unannotated protein</fullName>
    </submittedName>
</protein>
<dbReference type="CDD" id="cd08545">
    <property type="entry name" value="YcnI_like"/>
    <property type="match status" value="1"/>
</dbReference>
<dbReference type="EMBL" id="CAFBMK010000373">
    <property type="protein sequence ID" value="CAB4953862.1"/>
    <property type="molecule type" value="Genomic_DNA"/>
</dbReference>
<keyword evidence="2" id="KW-0472">Membrane</keyword>
<dbReference type="AlphaFoldDB" id="A0A6J7KI23"/>
<feature type="domain" description="YncI copper-binding" evidence="3">
    <location>
        <begin position="25"/>
        <end position="168"/>
    </location>
</feature>
<keyword evidence="2" id="KW-0812">Transmembrane</keyword>
<evidence type="ECO:0000259" key="3">
    <source>
        <dbReference type="Pfam" id="PF07987"/>
    </source>
</evidence>
<dbReference type="Gene3D" id="2.60.40.2230">
    <property type="entry name" value="Uncharacterised protein YcnI-like PF07987, DUF1775"/>
    <property type="match status" value="1"/>
</dbReference>
<keyword evidence="2" id="KW-1133">Transmembrane helix</keyword>
<evidence type="ECO:0000256" key="1">
    <source>
        <dbReference type="SAM" id="MobiDB-lite"/>
    </source>
</evidence>
<evidence type="ECO:0000313" key="4">
    <source>
        <dbReference type="EMBL" id="CAB4953862.1"/>
    </source>
</evidence>
<evidence type="ECO:0000256" key="2">
    <source>
        <dbReference type="SAM" id="Phobius"/>
    </source>
</evidence>
<reference evidence="4" key="1">
    <citation type="submission" date="2020-05" db="EMBL/GenBank/DDBJ databases">
        <authorList>
            <person name="Chiriac C."/>
            <person name="Salcher M."/>
            <person name="Ghai R."/>
            <person name="Kavagutti S V."/>
        </authorList>
    </citation>
    <scope>NUCLEOTIDE SEQUENCE</scope>
</reference>
<dbReference type="Pfam" id="PF07987">
    <property type="entry name" value="DUF1775"/>
    <property type="match status" value="1"/>
</dbReference>
<gene>
    <name evidence="4" type="ORF">UFOPK3564_03645</name>
</gene>
<name>A0A6J7KI23_9ZZZZ</name>
<sequence length="237" mass="24110">MNRTTTVALAASTLALAAAVPASAHITVKPDEAAAGSYAVVDVRVPNEKDDRGTLKVELQMPPGVSYAAYQPVPNWRVAVTRRRPAKPFSVEGTPVTSEIDTITWTGVGRRGVVAPGQFVQFPVSLRIPDGAEGSKVQFKALQTYEGGEVVRWIGAADAELPAPTVTLDEAEEEHGGHGAAAAGSTEAAAATPVAAAADDDADDDGGDALPIVLGAAGLVAGLAGLGLALAGRRRTA</sequence>